<evidence type="ECO:0000313" key="1">
    <source>
        <dbReference type="EMBL" id="KAJ1891734.1"/>
    </source>
</evidence>
<name>A0ACC1IC81_9FUNG</name>
<comment type="caution">
    <text evidence="1">The sequence shown here is derived from an EMBL/GenBank/DDBJ whole genome shotgun (WGS) entry which is preliminary data.</text>
</comment>
<keyword evidence="2" id="KW-1185">Reference proteome</keyword>
<organism evidence="1 2">
    <name type="scientific">Kickxella alabastrina</name>
    <dbReference type="NCBI Taxonomy" id="61397"/>
    <lineage>
        <taxon>Eukaryota</taxon>
        <taxon>Fungi</taxon>
        <taxon>Fungi incertae sedis</taxon>
        <taxon>Zoopagomycota</taxon>
        <taxon>Kickxellomycotina</taxon>
        <taxon>Kickxellomycetes</taxon>
        <taxon>Kickxellales</taxon>
        <taxon>Kickxellaceae</taxon>
        <taxon>Kickxella</taxon>
    </lineage>
</organism>
<accession>A0ACC1IC81</accession>
<gene>
    <name evidence="1" type="primary">TSR1_1</name>
    <name evidence="1" type="ORF">LPJ66_006750</name>
</gene>
<reference evidence="1" key="1">
    <citation type="submission" date="2022-07" db="EMBL/GenBank/DDBJ databases">
        <title>Phylogenomic reconstructions and comparative analyses of Kickxellomycotina fungi.</title>
        <authorList>
            <person name="Reynolds N.K."/>
            <person name="Stajich J.E."/>
            <person name="Barry K."/>
            <person name="Grigoriev I.V."/>
            <person name="Crous P."/>
            <person name="Smith M.E."/>
        </authorList>
    </citation>
    <scope>NUCLEOTIDE SEQUENCE</scope>
    <source>
        <strain evidence="1">Benny 63K</strain>
    </source>
</reference>
<proteinExistence type="predicted"/>
<dbReference type="Proteomes" id="UP001150581">
    <property type="component" value="Unassembled WGS sequence"/>
</dbReference>
<protein>
    <submittedName>
        <fullName evidence="1">Ribosome biogenesis protein tsr1</fullName>
    </submittedName>
</protein>
<sequence>MAKEEAFHHRASLKQKNKPFKRRFATKNEMRDKSKGRTQRVNIKGKVQRKHTRADRRNALRTEQRKKRDQIITNTRIFTGRHRAPKIVAVIPLCPGLDMAETLRALYGSVEEQFPEKAPRTMRVLNVGRFKQTVQFVEVGRNLLDILDIAKVADYMIMGLSASIEVDAFGEQSLAAIQNQGHPTVFPVVQGLEDVAVKRRGEVKKSLQSFMAHFFPEIDRVFTTDSQTEALTVLRMITAQVPRGVKWREVRPYMLAEAVEFEPSQEDPDVGKLAITGYVRGANLSANRLIHIPNFGDFQIECIYNVPVAVEEAKGNAIEEDDEPTVLDRPVATLQDSLVDANEPNQMANEQTWPEEEEMAAWKQQMEMLEEEEERQAGERVVRVPRGTSNYQAAWIPDGSDAGSDSGSDSDSDLDMMNGSDSGSGSESGEEESDNEDYDEIRVDAQGAAITDEPAQDDDAQSDTEMLSPEENASQLKAYLHERERQNRDDLQFPDEVDTPMEISARQRFARFRGLQSFRTSPWDAYENLPLDYARIFQFENMRRTQQRVMRLAEDAPAKSGMHVRVILRAVPQKVAQSFSADRPFVVFGLLQYEHQMSVVHFTVTRSDAYLEPVRSKDPLVVHFGFRRYNVQPLFSQHSRAGSNGVHKFERFLQHGTVSVATIYAPIQMGTVPVALYLPTPAGSAGFMADGSPQLPTLVGTGSSLDANPSRILAKRIILTGAPYKIHKRGAVIRFMFFSPDDVAWFKPVQMYTKHGRVGHISESLGTHGYMKCIFDGPIKQMDTVCMNLYKRVFPKWSTTMWAEHEQSEAQRLQWVAPAAEGEDKDEDAMEL</sequence>
<dbReference type="EMBL" id="JANBPG010001112">
    <property type="protein sequence ID" value="KAJ1891734.1"/>
    <property type="molecule type" value="Genomic_DNA"/>
</dbReference>
<evidence type="ECO:0000313" key="2">
    <source>
        <dbReference type="Proteomes" id="UP001150581"/>
    </source>
</evidence>